<dbReference type="OrthoDB" id="1897642at2759"/>
<evidence type="ECO:0000313" key="13">
    <source>
        <dbReference type="EMBL" id="KDQ63865.1"/>
    </source>
</evidence>
<keyword evidence="5" id="KW-0813">Transport</keyword>
<dbReference type="InterPro" id="IPR002908">
    <property type="entry name" value="Frataxin/CyaY"/>
</dbReference>
<sequence length="181" mass="20474">MNSPIRSLSRSLGRRTVLKSRPLSIPAVLACRRAAVSPPYRPPRRNYATPPPQTSAVPWDAEFSYHAVSDVTMSQLLDELERLVDEQGEPEWEVEYSSGVLTLKLGDHGTYVVNKQPPNKQIWLSSPLSGPKRYDYIRSHDAWIYSRDQKSLGALLEEELSQVFGEELQLGLQNLSKLLSR</sequence>
<dbReference type="NCBIfam" id="TIGR03422">
    <property type="entry name" value="mito_frataxin"/>
    <property type="match status" value="1"/>
</dbReference>
<keyword evidence="9" id="KW-0408">Iron</keyword>
<dbReference type="GO" id="GO:0006879">
    <property type="term" value="P:intracellular iron ion homeostasis"/>
    <property type="evidence" value="ECO:0007669"/>
    <property type="project" value="UniProtKB-KW"/>
</dbReference>
<comment type="similarity">
    <text evidence="2">Belongs to the frataxin family.</text>
</comment>
<dbReference type="PRINTS" id="PR00904">
    <property type="entry name" value="FRATAXIN"/>
</dbReference>
<dbReference type="GO" id="GO:0006826">
    <property type="term" value="P:iron ion transport"/>
    <property type="evidence" value="ECO:0007669"/>
    <property type="project" value="UniProtKB-KW"/>
</dbReference>
<dbReference type="InParanoid" id="A0A067QCJ0"/>
<evidence type="ECO:0000256" key="5">
    <source>
        <dbReference type="ARBA" id="ARBA00022448"/>
    </source>
</evidence>
<dbReference type="InterPro" id="IPR020895">
    <property type="entry name" value="Frataxin_CS"/>
</dbReference>
<proteinExistence type="inferred from homology"/>
<dbReference type="STRING" id="933084.A0A067QCJ0"/>
<evidence type="ECO:0000256" key="12">
    <source>
        <dbReference type="ARBA" id="ARBA00047990"/>
    </source>
</evidence>
<dbReference type="Gene3D" id="3.30.920.10">
    <property type="entry name" value="Frataxin/CyaY"/>
    <property type="match status" value="1"/>
</dbReference>
<dbReference type="FunCoup" id="A0A067QCJ0">
    <property type="interactions" value="181"/>
</dbReference>
<dbReference type="CDD" id="cd00503">
    <property type="entry name" value="Frataxin"/>
    <property type="match status" value="1"/>
</dbReference>
<dbReference type="PANTHER" id="PTHR16821:SF2">
    <property type="entry name" value="FRATAXIN, MITOCHONDRIAL"/>
    <property type="match status" value="1"/>
</dbReference>
<dbReference type="GO" id="GO:0008199">
    <property type="term" value="F:ferric iron binding"/>
    <property type="evidence" value="ECO:0007669"/>
    <property type="project" value="InterPro"/>
</dbReference>
<evidence type="ECO:0000256" key="6">
    <source>
        <dbReference type="ARBA" id="ARBA00022496"/>
    </source>
</evidence>
<dbReference type="PROSITE" id="PS50810">
    <property type="entry name" value="FRATAXIN_2"/>
    <property type="match status" value="1"/>
</dbReference>
<dbReference type="Pfam" id="PF01491">
    <property type="entry name" value="Frataxin_Cyay"/>
    <property type="match status" value="1"/>
</dbReference>
<evidence type="ECO:0000256" key="10">
    <source>
        <dbReference type="ARBA" id="ARBA00023065"/>
    </source>
</evidence>
<evidence type="ECO:0000256" key="1">
    <source>
        <dbReference type="ARBA" id="ARBA00004173"/>
    </source>
</evidence>
<dbReference type="SMART" id="SM01219">
    <property type="entry name" value="Frataxin_Cyay"/>
    <property type="match status" value="1"/>
</dbReference>
<evidence type="ECO:0000256" key="4">
    <source>
        <dbReference type="ARBA" id="ARBA00022434"/>
    </source>
</evidence>
<dbReference type="GO" id="GO:0016226">
    <property type="term" value="P:iron-sulfur cluster assembly"/>
    <property type="evidence" value="ECO:0007669"/>
    <property type="project" value="InterPro"/>
</dbReference>
<name>A0A067QCJ0_9AGAM</name>
<evidence type="ECO:0000256" key="7">
    <source>
        <dbReference type="ARBA" id="ARBA00022946"/>
    </source>
</evidence>
<organism evidence="13 14">
    <name type="scientific">Jaapia argillacea MUCL 33604</name>
    <dbReference type="NCBI Taxonomy" id="933084"/>
    <lineage>
        <taxon>Eukaryota</taxon>
        <taxon>Fungi</taxon>
        <taxon>Dikarya</taxon>
        <taxon>Basidiomycota</taxon>
        <taxon>Agaricomycotina</taxon>
        <taxon>Agaricomycetes</taxon>
        <taxon>Agaricomycetidae</taxon>
        <taxon>Jaapiales</taxon>
        <taxon>Jaapiaceae</taxon>
        <taxon>Jaapia</taxon>
    </lineage>
</organism>
<evidence type="ECO:0000256" key="9">
    <source>
        <dbReference type="ARBA" id="ARBA00023004"/>
    </source>
</evidence>
<dbReference type="GO" id="GO:0008198">
    <property type="term" value="F:ferrous iron binding"/>
    <property type="evidence" value="ECO:0007669"/>
    <property type="project" value="TreeGrafter"/>
</dbReference>
<keyword evidence="7" id="KW-0809">Transit peptide</keyword>
<keyword evidence="8" id="KW-0560">Oxidoreductase</keyword>
<dbReference type="GO" id="GO:0051537">
    <property type="term" value="F:2 iron, 2 sulfur cluster binding"/>
    <property type="evidence" value="ECO:0007669"/>
    <property type="project" value="TreeGrafter"/>
</dbReference>
<dbReference type="GO" id="GO:0034986">
    <property type="term" value="F:iron chaperone activity"/>
    <property type="evidence" value="ECO:0007669"/>
    <property type="project" value="TreeGrafter"/>
</dbReference>
<keyword evidence="6" id="KW-0410">Iron transport</keyword>
<keyword evidence="4" id="KW-0409">Iron storage</keyword>
<dbReference type="InterPro" id="IPR036524">
    <property type="entry name" value="Frataxin/CyaY_sf"/>
</dbReference>
<dbReference type="PANTHER" id="PTHR16821">
    <property type="entry name" value="FRATAXIN"/>
    <property type="match status" value="1"/>
</dbReference>
<dbReference type="EC" id="1.16.3.1" evidence="3"/>
<dbReference type="GO" id="GO:0005739">
    <property type="term" value="C:mitochondrion"/>
    <property type="evidence" value="ECO:0007669"/>
    <property type="project" value="UniProtKB-SubCell"/>
</dbReference>
<accession>A0A067QCJ0</accession>
<comment type="subcellular location">
    <subcellularLocation>
        <location evidence="1">Mitochondrion</location>
    </subcellularLocation>
</comment>
<dbReference type="NCBIfam" id="TIGR03421">
    <property type="entry name" value="FeS_CyaY"/>
    <property type="match status" value="1"/>
</dbReference>
<dbReference type="SUPFAM" id="SSF55387">
    <property type="entry name" value="Frataxin/Nqo15-like"/>
    <property type="match status" value="1"/>
</dbReference>
<keyword evidence="10" id="KW-0406">Ion transport</keyword>
<reference evidence="14" key="1">
    <citation type="journal article" date="2014" name="Proc. Natl. Acad. Sci. U.S.A.">
        <title>Extensive sampling of basidiomycete genomes demonstrates inadequacy of the white-rot/brown-rot paradigm for wood decay fungi.</title>
        <authorList>
            <person name="Riley R."/>
            <person name="Salamov A.A."/>
            <person name="Brown D.W."/>
            <person name="Nagy L.G."/>
            <person name="Floudas D."/>
            <person name="Held B.W."/>
            <person name="Levasseur A."/>
            <person name="Lombard V."/>
            <person name="Morin E."/>
            <person name="Otillar R."/>
            <person name="Lindquist E.A."/>
            <person name="Sun H."/>
            <person name="LaButti K.M."/>
            <person name="Schmutz J."/>
            <person name="Jabbour D."/>
            <person name="Luo H."/>
            <person name="Baker S.E."/>
            <person name="Pisabarro A.G."/>
            <person name="Walton J.D."/>
            <person name="Blanchette R.A."/>
            <person name="Henrissat B."/>
            <person name="Martin F."/>
            <person name="Cullen D."/>
            <person name="Hibbett D.S."/>
            <person name="Grigoriev I.V."/>
        </authorList>
    </citation>
    <scope>NUCLEOTIDE SEQUENCE [LARGE SCALE GENOMIC DNA]</scope>
    <source>
        <strain evidence="14">MUCL 33604</strain>
    </source>
</reference>
<evidence type="ECO:0000256" key="2">
    <source>
        <dbReference type="ARBA" id="ARBA00008183"/>
    </source>
</evidence>
<dbReference type="EMBL" id="KL197710">
    <property type="protein sequence ID" value="KDQ63865.1"/>
    <property type="molecule type" value="Genomic_DNA"/>
</dbReference>
<evidence type="ECO:0000313" key="14">
    <source>
        <dbReference type="Proteomes" id="UP000027265"/>
    </source>
</evidence>
<evidence type="ECO:0000256" key="8">
    <source>
        <dbReference type="ARBA" id="ARBA00023002"/>
    </source>
</evidence>
<keyword evidence="14" id="KW-1185">Reference proteome</keyword>
<dbReference type="HOGENOM" id="CLU_080880_2_3_1"/>
<dbReference type="GO" id="GO:0004322">
    <property type="term" value="F:ferroxidase activity"/>
    <property type="evidence" value="ECO:0007669"/>
    <property type="project" value="UniProtKB-EC"/>
</dbReference>
<keyword evidence="11" id="KW-0496">Mitochondrion</keyword>
<evidence type="ECO:0000256" key="11">
    <source>
        <dbReference type="ARBA" id="ARBA00023128"/>
    </source>
</evidence>
<evidence type="ECO:0000256" key="3">
    <source>
        <dbReference type="ARBA" id="ARBA00013107"/>
    </source>
</evidence>
<protein>
    <recommendedName>
        <fullName evidence="3">ferroxidase</fullName>
        <ecNumber evidence="3">1.16.3.1</ecNumber>
    </recommendedName>
</protein>
<dbReference type="AlphaFoldDB" id="A0A067QCJ0"/>
<dbReference type="Proteomes" id="UP000027265">
    <property type="component" value="Unassembled WGS sequence"/>
</dbReference>
<dbReference type="PROSITE" id="PS01344">
    <property type="entry name" value="FRATAXIN_1"/>
    <property type="match status" value="1"/>
</dbReference>
<dbReference type="InterPro" id="IPR017789">
    <property type="entry name" value="Frataxin"/>
</dbReference>
<comment type="catalytic activity">
    <reaction evidence="12">
        <text>4 Fe(2+) + O2 + 4 H(+) = 4 Fe(3+) + 2 H2O</text>
        <dbReference type="Rhea" id="RHEA:11148"/>
        <dbReference type="ChEBI" id="CHEBI:15377"/>
        <dbReference type="ChEBI" id="CHEBI:15378"/>
        <dbReference type="ChEBI" id="CHEBI:15379"/>
        <dbReference type="ChEBI" id="CHEBI:29033"/>
        <dbReference type="ChEBI" id="CHEBI:29034"/>
        <dbReference type="EC" id="1.16.3.1"/>
    </reaction>
</comment>
<gene>
    <name evidence="13" type="ORF">JAAARDRAFT_29917</name>
</gene>